<evidence type="ECO:0000313" key="2">
    <source>
        <dbReference type="Proteomes" id="UP000075243"/>
    </source>
</evidence>
<gene>
    <name evidence="1" type="ORF">KK1_049661</name>
</gene>
<dbReference type="EMBL" id="AGCT01071597">
    <property type="protein sequence ID" value="KYP79170.1"/>
    <property type="molecule type" value="Genomic_DNA"/>
</dbReference>
<accession>A0A151UIS4</accession>
<reference evidence="1" key="1">
    <citation type="journal article" date="2012" name="Nat. Biotechnol.">
        <title>Draft genome sequence of pigeonpea (Cajanus cajan), an orphan legume crop of resource-poor farmers.</title>
        <authorList>
            <person name="Varshney R.K."/>
            <person name="Chen W."/>
            <person name="Li Y."/>
            <person name="Bharti A.K."/>
            <person name="Saxena R.K."/>
            <person name="Schlueter J.A."/>
            <person name="Donoghue M.T."/>
            <person name="Azam S."/>
            <person name="Fan G."/>
            <person name="Whaley A.M."/>
            <person name="Farmer A.D."/>
            <person name="Sheridan J."/>
            <person name="Iwata A."/>
            <person name="Tuteja R."/>
            <person name="Penmetsa R.V."/>
            <person name="Wu W."/>
            <person name="Upadhyaya H.D."/>
            <person name="Yang S.P."/>
            <person name="Shah T."/>
            <person name="Saxena K.B."/>
            <person name="Michael T."/>
            <person name="McCombie W.R."/>
            <person name="Yang B."/>
            <person name="Zhang G."/>
            <person name="Yang H."/>
            <person name="Wang J."/>
            <person name="Spillane C."/>
            <person name="Cook D.R."/>
            <person name="May G.D."/>
            <person name="Xu X."/>
            <person name="Jackson S.A."/>
        </authorList>
    </citation>
    <scope>NUCLEOTIDE SEQUENCE [LARGE SCALE GENOMIC DNA]</scope>
</reference>
<dbReference type="Gramene" id="C.cajan_45882.t">
    <property type="protein sequence ID" value="C.cajan_45882.t.cds1"/>
    <property type="gene ID" value="C.cajan_45882"/>
</dbReference>
<dbReference type="Proteomes" id="UP000075243">
    <property type="component" value="Unassembled WGS sequence"/>
</dbReference>
<evidence type="ECO:0008006" key="3">
    <source>
        <dbReference type="Google" id="ProtNLM"/>
    </source>
</evidence>
<proteinExistence type="predicted"/>
<sequence length="74" mass="9125">MKVEQLFAYHKVSEERKVNLATLSFQGHAMYWWTTLERERHLHNDPSIQYWNDLKSAIRRRHIPSYYIWKGAYE</sequence>
<keyword evidence="2" id="KW-1185">Reference proteome</keyword>
<comment type="caution">
    <text evidence="1">The sequence shown here is derived from an EMBL/GenBank/DDBJ whole genome shotgun (WGS) entry which is preliminary data.</text>
</comment>
<organism evidence="1 2">
    <name type="scientific">Cajanus cajan</name>
    <name type="common">Pigeon pea</name>
    <name type="synonym">Cajanus indicus</name>
    <dbReference type="NCBI Taxonomy" id="3821"/>
    <lineage>
        <taxon>Eukaryota</taxon>
        <taxon>Viridiplantae</taxon>
        <taxon>Streptophyta</taxon>
        <taxon>Embryophyta</taxon>
        <taxon>Tracheophyta</taxon>
        <taxon>Spermatophyta</taxon>
        <taxon>Magnoliopsida</taxon>
        <taxon>eudicotyledons</taxon>
        <taxon>Gunneridae</taxon>
        <taxon>Pentapetalae</taxon>
        <taxon>rosids</taxon>
        <taxon>fabids</taxon>
        <taxon>Fabales</taxon>
        <taxon>Fabaceae</taxon>
        <taxon>Papilionoideae</taxon>
        <taxon>50 kb inversion clade</taxon>
        <taxon>NPAAA clade</taxon>
        <taxon>indigoferoid/millettioid clade</taxon>
        <taxon>Phaseoleae</taxon>
        <taxon>Cajanus</taxon>
    </lineage>
</organism>
<name>A0A151UIS4_CAJCA</name>
<protein>
    <recommendedName>
        <fullName evidence="3">Retrotransposon gag domain-containing protein</fullName>
    </recommendedName>
</protein>
<dbReference type="AlphaFoldDB" id="A0A151UIS4"/>
<evidence type="ECO:0000313" key="1">
    <source>
        <dbReference type="EMBL" id="KYP79170.1"/>
    </source>
</evidence>